<proteinExistence type="inferred from homology"/>
<dbReference type="PANTHER" id="PTHR43172:SF2">
    <property type="entry name" value="ADENYLOSUCCINATE LYASE C-TERMINAL DOMAIN-CONTAINING PROTEIN"/>
    <property type="match status" value="1"/>
</dbReference>
<dbReference type="EMBL" id="JAABLQ010000001">
    <property type="protein sequence ID" value="NBN78284.1"/>
    <property type="molecule type" value="Genomic_DNA"/>
</dbReference>
<dbReference type="Gene3D" id="1.20.200.10">
    <property type="entry name" value="Fumarase/aspartase (Central domain)"/>
    <property type="match status" value="1"/>
</dbReference>
<sequence length="440" mass="45391">MSPGRDCLLAGLIRDPETEALLGASAEVAALLEVEAALALAEADCGLIPAEAAARIADAARLLTPELEALKAGMGRDGVPVPALFAALRQAVPAEDAGYVHWGATSQDIVDTALVLRLARILDLFETRLKALALALGALAEAHRATPIAARTRMQQATPTSFGLKVAGWMLPLTRHLDRLAELRPRLLAVSLGGASGNLAALGPEALAVEARLAARLKLTTLALPWHTARDTMLELGSLLALITGSLGKMGQDVVLLAQNEIGEVSLAGAGGSSTMPNKANPVAAEVLIALARSTGGLAGVLNQAALAEQERSGAAWLIEQLHLPAMLLQTGAALATAAELVAGLRVNEAAMRATFEAAQGLMLAEAASFALADHMPRSAAQALVKTACAEALASGQPLIDVLRTKASAPIDWDSLKDPARHMGAADALIDRALEALRRG</sequence>
<dbReference type="InterPro" id="IPR022761">
    <property type="entry name" value="Fumarate_lyase_N"/>
</dbReference>
<dbReference type="EC" id="5.5.1.2" evidence="2"/>
<dbReference type="PANTHER" id="PTHR43172">
    <property type="entry name" value="ADENYLOSUCCINATE LYASE"/>
    <property type="match status" value="1"/>
</dbReference>
<dbReference type="InterPro" id="IPR024083">
    <property type="entry name" value="Fumarase/histidase_N"/>
</dbReference>
<accession>A0A7X5J836</accession>
<keyword evidence="5" id="KW-1185">Reference proteome</keyword>
<name>A0A7X5J836_9HYPH</name>
<dbReference type="PROSITE" id="PS00163">
    <property type="entry name" value="FUMARATE_LYASES"/>
    <property type="match status" value="1"/>
</dbReference>
<keyword evidence="4" id="KW-0413">Isomerase</keyword>
<comment type="similarity">
    <text evidence="1">Belongs to the class-II fumarase/aspartase family.</text>
</comment>
<organism evidence="4 5">
    <name type="scientific">Pannonibacter tanglangensis</name>
    <dbReference type="NCBI Taxonomy" id="2750084"/>
    <lineage>
        <taxon>Bacteria</taxon>
        <taxon>Pseudomonadati</taxon>
        <taxon>Pseudomonadota</taxon>
        <taxon>Alphaproteobacteria</taxon>
        <taxon>Hyphomicrobiales</taxon>
        <taxon>Stappiaceae</taxon>
        <taxon>Pannonibacter</taxon>
    </lineage>
</organism>
<dbReference type="Pfam" id="PF00206">
    <property type="entry name" value="Lyase_1"/>
    <property type="match status" value="1"/>
</dbReference>
<protein>
    <recommendedName>
        <fullName evidence="2">3-carboxy-cis,cis-muconate cycloisomerase</fullName>
        <ecNumber evidence="2">5.5.1.2</ecNumber>
    </recommendedName>
</protein>
<dbReference type="InterPro" id="IPR020557">
    <property type="entry name" value="Fumarate_lyase_CS"/>
</dbReference>
<dbReference type="PRINTS" id="PR00145">
    <property type="entry name" value="ARGSUCLYASE"/>
</dbReference>
<dbReference type="GO" id="GO:0047472">
    <property type="term" value="F:3-carboxy-cis,cis-muconate cycloisomerase activity"/>
    <property type="evidence" value="ECO:0007669"/>
    <property type="project" value="UniProtKB-UniRule"/>
</dbReference>
<dbReference type="SMART" id="SM00998">
    <property type="entry name" value="ADSL_C"/>
    <property type="match status" value="1"/>
</dbReference>
<feature type="domain" description="Adenylosuccinate lyase C-terminal" evidence="3">
    <location>
        <begin position="360"/>
        <end position="434"/>
    </location>
</feature>
<evidence type="ECO:0000313" key="4">
    <source>
        <dbReference type="EMBL" id="NBN78284.1"/>
    </source>
</evidence>
<dbReference type="Gene3D" id="1.10.275.10">
    <property type="entry name" value="Fumarase/aspartase (N-terminal domain)"/>
    <property type="match status" value="1"/>
</dbReference>
<evidence type="ECO:0000313" key="5">
    <source>
        <dbReference type="Proteomes" id="UP000586722"/>
    </source>
</evidence>
<dbReference type="InterPro" id="IPR012789">
    <property type="entry name" value="Protocat_PcaB-like"/>
</dbReference>
<dbReference type="InterPro" id="IPR008948">
    <property type="entry name" value="L-Aspartase-like"/>
</dbReference>
<comment type="caution">
    <text evidence="4">The sequence shown here is derived from an EMBL/GenBank/DDBJ whole genome shotgun (WGS) entry which is preliminary data.</text>
</comment>
<dbReference type="Pfam" id="PF10397">
    <property type="entry name" value="ADSL_C"/>
    <property type="match status" value="1"/>
</dbReference>
<evidence type="ECO:0000256" key="2">
    <source>
        <dbReference type="NCBIfam" id="TIGR02426"/>
    </source>
</evidence>
<gene>
    <name evidence="4" type="primary">pcaB</name>
    <name evidence="4" type="ORF">GWI72_08400</name>
</gene>
<dbReference type="GO" id="GO:0019619">
    <property type="term" value="P:3,4-dihydroxybenzoate catabolic process"/>
    <property type="evidence" value="ECO:0007669"/>
    <property type="project" value="InterPro"/>
</dbReference>
<dbReference type="Proteomes" id="UP000586722">
    <property type="component" value="Unassembled WGS sequence"/>
</dbReference>
<dbReference type="PRINTS" id="PR00149">
    <property type="entry name" value="FUMRATELYASE"/>
</dbReference>
<dbReference type="InterPro" id="IPR019468">
    <property type="entry name" value="AdenyloSucc_lyase_C"/>
</dbReference>
<dbReference type="Gene3D" id="1.10.40.30">
    <property type="entry name" value="Fumarase/aspartase (C-terminal domain)"/>
    <property type="match status" value="1"/>
</dbReference>
<evidence type="ECO:0000256" key="1">
    <source>
        <dbReference type="ARBA" id="ARBA00034772"/>
    </source>
</evidence>
<dbReference type="RefSeq" id="WP_161708351.1">
    <property type="nucleotide sequence ID" value="NZ_JAABLQ010000001.1"/>
</dbReference>
<dbReference type="AlphaFoldDB" id="A0A7X5J836"/>
<dbReference type="InterPro" id="IPR000362">
    <property type="entry name" value="Fumarate_lyase_fam"/>
</dbReference>
<dbReference type="GO" id="GO:0016829">
    <property type="term" value="F:lyase activity"/>
    <property type="evidence" value="ECO:0007669"/>
    <property type="project" value="UniProtKB-ARBA"/>
</dbReference>
<dbReference type="SUPFAM" id="SSF48557">
    <property type="entry name" value="L-aspartase-like"/>
    <property type="match status" value="1"/>
</dbReference>
<reference evidence="5" key="1">
    <citation type="submission" date="2020-01" db="EMBL/GenBank/DDBJ databases">
        <authorList>
            <person name="Fang Y."/>
            <person name="Sun R."/>
            <person name="Nie L."/>
            <person name="He J."/>
            <person name="Hao L."/>
            <person name="Wang L."/>
            <person name="Su S."/>
            <person name="Lv E."/>
            <person name="Zhang Z."/>
            <person name="Xie R."/>
            <person name="Liu H."/>
        </authorList>
    </citation>
    <scope>NUCLEOTIDE SEQUENCE [LARGE SCALE GENOMIC DNA]</scope>
    <source>
        <strain evidence="5">XCT-53</strain>
    </source>
</reference>
<evidence type="ECO:0000259" key="3">
    <source>
        <dbReference type="SMART" id="SM00998"/>
    </source>
</evidence>
<dbReference type="NCBIfam" id="TIGR02426">
    <property type="entry name" value="protocat_pcaB"/>
    <property type="match status" value="1"/>
</dbReference>